<protein>
    <submittedName>
        <fullName evidence="1">Uncharacterized protein</fullName>
    </submittedName>
</protein>
<accession>A0AB39KTJ9</accession>
<reference evidence="1" key="1">
    <citation type="submission" date="2024-06" db="EMBL/GenBank/DDBJ databases">
        <title>Caulobacter inopinatus, sp. nov.</title>
        <authorList>
            <person name="Donachie S.P."/>
        </authorList>
    </citation>
    <scope>NUCLEOTIDE SEQUENCE</scope>
    <source>
        <strain evidence="1">73W</strain>
    </source>
</reference>
<sequence>MPILPYRTITFFVDHVAHEIHVAQRSSDLTWVFTIMRGEELCEQHETPATTLSALLGRDGGSDAFAIKAQDLIQSFGKRRGAREL</sequence>
<dbReference type="EMBL" id="CP158375">
    <property type="protein sequence ID" value="XDO96591.1"/>
    <property type="molecule type" value="Genomic_DNA"/>
</dbReference>
<organism evidence="1">
    <name type="scientific">Caulobacter sp. 73W</name>
    <dbReference type="NCBI Taxonomy" id="3161137"/>
    <lineage>
        <taxon>Bacteria</taxon>
        <taxon>Pseudomonadati</taxon>
        <taxon>Pseudomonadota</taxon>
        <taxon>Alphaproteobacteria</taxon>
        <taxon>Caulobacterales</taxon>
        <taxon>Caulobacteraceae</taxon>
        <taxon>Caulobacter</taxon>
    </lineage>
</organism>
<evidence type="ECO:0000313" key="1">
    <source>
        <dbReference type="EMBL" id="XDO96591.1"/>
    </source>
</evidence>
<dbReference type="RefSeq" id="WP_369059432.1">
    <property type="nucleotide sequence ID" value="NZ_CP158375.1"/>
</dbReference>
<gene>
    <name evidence="1" type="ORF">ABOZ73_17775</name>
</gene>
<name>A0AB39KTJ9_9CAUL</name>
<proteinExistence type="predicted"/>
<dbReference type="AlphaFoldDB" id="A0AB39KTJ9"/>